<dbReference type="Gene3D" id="3.40.50.300">
    <property type="entry name" value="P-loop containing nucleotide triphosphate hydrolases"/>
    <property type="match status" value="1"/>
</dbReference>
<name>A0A1Y2K7N4_9PROT</name>
<dbReference type="AlphaFoldDB" id="A0A1Y2K7N4"/>
<evidence type="ECO:0000256" key="2">
    <source>
        <dbReference type="ARBA" id="ARBA00022679"/>
    </source>
</evidence>
<dbReference type="InterPro" id="IPR011994">
    <property type="entry name" value="Cytidylate_kinase_dom"/>
</dbReference>
<comment type="catalytic activity">
    <reaction evidence="7 8">
        <text>CMP + ATP = CDP + ADP</text>
        <dbReference type="Rhea" id="RHEA:11600"/>
        <dbReference type="ChEBI" id="CHEBI:30616"/>
        <dbReference type="ChEBI" id="CHEBI:58069"/>
        <dbReference type="ChEBI" id="CHEBI:60377"/>
        <dbReference type="ChEBI" id="CHEBI:456216"/>
        <dbReference type="EC" id="2.7.4.25"/>
    </reaction>
</comment>
<dbReference type="Pfam" id="PF02224">
    <property type="entry name" value="Cytidylate_kin"/>
    <property type="match status" value="1"/>
</dbReference>
<protein>
    <recommendedName>
        <fullName evidence="8">Cytidylate kinase</fullName>
        <shortName evidence="8">CK</shortName>
        <ecNumber evidence="8">2.7.4.25</ecNumber>
    </recommendedName>
    <alternativeName>
        <fullName evidence="8">Cytidine monophosphate kinase</fullName>
        <shortName evidence="8">CMP kinase</shortName>
    </alternativeName>
</protein>
<dbReference type="InterPro" id="IPR027417">
    <property type="entry name" value="P-loop_NTPase"/>
</dbReference>
<keyword evidence="4 8" id="KW-0418">Kinase</keyword>
<dbReference type="OrthoDB" id="9807434at2"/>
<proteinExistence type="inferred from homology"/>
<dbReference type="GO" id="GO:0036431">
    <property type="term" value="F:dCMP kinase activity"/>
    <property type="evidence" value="ECO:0007669"/>
    <property type="project" value="InterPro"/>
</dbReference>
<dbReference type="GO" id="GO:0005737">
    <property type="term" value="C:cytoplasm"/>
    <property type="evidence" value="ECO:0007669"/>
    <property type="project" value="UniProtKB-SubCell"/>
</dbReference>
<evidence type="ECO:0000256" key="3">
    <source>
        <dbReference type="ARBA" id="ARBA00022741"/>
    </source>
</evidence>
<dbReference type="NCBIfam" id="TIGR00017">
    <property type="entry name" value="cmk"/>
    <property type="match status" value="1"/>
</dbReference>
<evidence type="ECO:0000313" key="10">
    <source>
        <dbReference type="EMBL" id="OSM06238.1"/>
    </source>
</evidence>
<accession>A0A1Y2K7N4</accession>
<reference evidence="10 11" key="1">
    <citation type="journal article" date="2016" name="BMC Genomics">
        <title>Combined genomic and structural analyses of a cultured magnetotactic bacterium reveals its niche adaptation to a dynamic environment.</title>
        <authorList>
            <person name="Araujo A.C."/>
            <person name="Morillo V."/>
            <person name="Cypriano J."/>
            <person name="Teixeira L.C."/>
            <person name="Leao P."/>
            <person name="Lyra S."/>
            <person name="Almeida L.G."/>
            <person name="Bazylinski D.A."/>
            <person name="Vasconcellos A.T."/>
            <person name="Abreu F."/>
            <person name="Lins U."/>
        </authorList>
    </citation>
    <scope>NUCLEOTIDE SEQUENCE [LARGE SCALE GENOMIC DNA]</scope>
    <source>
        <strain evidence="10 11">IT-1</strain>
    </source>
</reference>
<dbReference type="HAMAP" id="MF_00238">
    <property type="entry name" value="Cytidyl_kinase_type1"/>
    <property type="match status" value="1"/>
</dbReference>
<comment type="caution">
    <text evidence="10">The sequence shown here is derived from an EMBL/GenBank/DDBJ whole genome shotgun (WGS) entry which is preliminary data.</text>
</comment>
<dbReference type="GO" id="GO:0036430">
    <property type="term" value="F:CMP kinase activity"/>
    <property type="evidence" value="ECO:0007669"/>
    <property type="project" value="RHEA"/>
</dbReference>
<evidence type="ECO:0000256" key="7">
    <source>
        <dbReference type="ARBA" id="ARBA00048478"/>
    </source>
</evidence>
<evidence type="ECO:0000256" key="5">
    <source>
        <dbReference type="ARBA" id="ARBA00022840"/>
    </source>
</evidence>
<evidence type="ECO:0000259" key="9">
    <source>
        <dbReference type="Pfam" id="PF02224"/>
    </source>
</evidence>
<dbReference type="RefSeq" id="WP_085441372.1">
    <property type="nucleotide sequence ID" value="NZ_LVJN01000016.1"/>
</dbReference>
<comment type="similarity">
    <text evidence="1 8">Belongs to the cytidylate kinase family. Type 1 subfamily.</text>
</comment>
<dbReference type="GO" id="GO:0006220">
    <property type="term" value="P:pyrimidine nucleotide metabolic process"/>
    <property type="evidence" value="ECO:0007669"/>
    <property type="project" value="UniProtKB-UniRule"/>
</dbReference>
<evidence type="ECO:0000256" key="1">
    <source>
        <dbReference type="ARBA" id="ARBA00009427"/>
    </source>
</evidence>
<keyword evidence="3 8" id="KW-0547">Nucleotide-binding</keyword>
<comment type="subcellular location">
    <subcellularLocation>
        <location evidence="8">Cytoplasm</location>
    </subcellularLocation>
</comment>
<dbReference type="Proteomes" id="UP000194003">
    <property type="component" value="Unassembled WGS sequence"/>
</dbReference>
<keyword evidence="2 8" id="KW-0808">Transferase</keyword>
<keyword evidence="5 8" id="KW-0067">ATP-binding</keyword>
<organism evidence="10 11">
    <name type="scientific">Magnetofaba australis IT-1</name>
    <dbReference type="NCBI Taxonomy" id="1434232"/>
    <lineage>
        <taxon>Bacteria</taxon>
        <taxon>Pseudomonadati</taxon>
        <taxon>Pseudomonadota</taxon>
        <taxon>Magnetococcia</taxon>
        <taxon>Magnetococcales</taxon>
        <taxon>Magnetococcaceae</taxon>
        <taxon>Magnetofaba</taxon>
    </lineage>
</organism>
<dbReference type="STRING" id="1434232.MAIT1_01222"/>
<dbReference type="GO" id="GO:0005524">
    <property type="term" value="F:ATP binding"/>
    <property type="evidence" value="ECO:0007669"/>
    <property type="project" value="UniProtKB-UniRule"/>
</dbReference>
<evidence type="ECO:0000256" key="8">
    <source>
        <dbReference type="HAMAP-Rule" id="MF_00238"/>
    </source>
</evidence>
<feature type="binding site" evidence="8">
    <location>
        <begin position="11"/>
        <end position="19"/>
    </location>
    <ligand>
        <name>ATP</name>
        <dbReference type="ChEBI" id="CHEBI:30616"/>
    </ligand>
</feature>
<dbReference type="EMBL" id="LVJN01000016">
    <property type="protein sequence ID" value="OSM06238.1"/>
    <property type="molecule type" value="Genomic_DNA"/>
</dbReference>
<feature type="domain" description="Cytidylate kinase" evidence="9">
    <location>
        <begin position="7"/>
        <end position="219"/>
    </location>
</feature>
<dbReference type="CDD" id="cd02020">
    <property type="entry name" value="CMPK"/>
    <property type="match status" value="1"/>
</dbReference>
<evidence type="ECO:0000313" key="11">
    <source>
        <dbReference type="Proteomes" id="UP000194003"/>
    </source>
</evidence>
<dbReference type="InterPro" id="IPR003136">
    <property type="entry name" value="Cytidylate_kin"/>
</dbReference>
<keyword evidence="11" id="KW-1185">Reference proteome</keyword>
<evidence type="ECO:0000256" key="6">
    <source>
        <dbReference type="ARBA" id="ARBA00047615"/>
    </source>
</evidence>
<evidence type="ECO:0000256" key="4">
    <source>
        <dbReference type="ARBA" id="ARBA00022777"/>
    </source>
</evidence>
<dbReference type="EC" id="2.7.4.25" evidence="8"/>
<gene>
    <name evidence="8" type="primary">cmk</name>
    <name evidence="10" type="ORF">MAIT1_01222</name>
</gene>
<dbReference type="SUPFAM" id="SSF52540">
    <property type="entry name" value="P-loop containing nucleoside triphosphate hydrolases"/>
    <property type="match status" value="1"/>
</dbReference>
<keyword evidence="8" id="KW-0963">Cytoplasm</keyword>
<comment type="catalytic activity">
    <reaction evidence="6 8">
        <text>dCMP + ATP = dCDP + ADP</text>
        <dbReference type="Rhea" id="RHEA:25094"/>
        <dbReference type="ChEBI" id="CHEBI:30616"/>
        <dbReference type="ChEBI" id="CHEBI:57566"/>
        <dbReference type="ChEBI" id="CHEBI:58593"/>
        <dbReference type="ChEBI" id="CHEBI:456216"/>
        <dbReference type="EC" id="2.7.4.25"/>
    </reaction>
</comment>
<sequence length="227" mass="24535">MSDRFLVAVDGPAGAGKGTVCREAARQFGLAYLDTGALYRAVGLHALQQDQWDPEALAQWAAQMDFTFRDLGAEVGFHAFLDGVDVHEQLRREESGVAASKVASMLPVRAALLDFQRAYGAPGAAILDGRDVGTVVLPDAQVKIFLTASLDARAKRRTLELQEKGESVSFTQIRDQMAQRDERDAKRSHAPMVVAAGATVVDTSELTLPQSVQTVARIIARQRDAAD</sequence>